<sequence length="185" mass="20748">MVDSSLNLFLCFLITNDALENNLSAGTEVAVLFIPKTGRKEYVLPKSFRPISLTFFLLKTLEKVIDRYITRRDVALATRPIHYNQPAYRRGKSTETTLISFIDRVEKALEDKEIALCAFLDIEGAFDSSATSLLVSGLTSKNVDTTTIRWLKSMLSNRKAKIEMFQTSIEIATTRGCPQGLSSEL</sequence>
<proteinExistence type="predicted"/>
<evidence type="ECO:0000259" key="1">
    <source>
        <dbReference type="Pfam" id="PF00078"/>
    </source>
</evidence>
<evidence type="ECO:0000313" key="3">
    <source>
        <dbReference type="Proteomes" id="UP001314205"/>
    </source>
</evidence>
<comment type="caution">
    <text evidence="2">The sequence shown here is derived from an EMBL/GenBank/DDBJ whole genome shotgun (WGS) entry which is preliminary data.</text>
</comment>
<dbReference type="AlphaFoldDB" id="A0AAV1M8H2"/>
<dbReference type="Pfam" id="PF00078">
    <property type="entry name" value="RVT_1"/>
    <property type="match status" value="1"/>
</dbReference>
<feature type="domain" description="Reverse transcriptase" evidence="1">
    <location>
        <begin position="34"/>
        <end position="182"/>
    </location>
</feature>
<reference evidence="2 3" key="1">
    <citation type="submission" date="2023-11" db="EMBL/GenBank/DDBJ databases">
        <authorList>
            <person name="Hedman E."/>
            <person name="Englund M."/>
            <person name="Stromberg M."/>
            <person name="Nyberg Akerstrom W."/>
            <person name="Nylinder S."/>
            <person name="Jareborg N."/>
            <person name="Kallberg Y."/>
            <person name="Kronander E."/>
        </authorList>
    </citation>
    <scope>NUCLEOTIDE SEQUENCE [LARGE SCALE GENOMIC DNA]</scope>
</reference>
<evidence type="ECO:0000313" key="2">
    <source>
        <dbReference type="EMBL" id="CAK1602694.1"/>
    </source>
</evidence>
<organism evidence="2 3">
    <name type="scientific">Parnassius mnemosyne</name>
    <name type="common">clouded apollo</name>
    <dbReference type="NCBI Taxonomy" id="213953"/>
    <lineage>
        <taxon>Eukaryota</taxon>
        <taxon>Metazoa</taxon>
        <taxon>Ecdysozoa</taxon>
        <taxon>Arthropoda</taxon>
        <taxon>Hexapoda</taxon>
        <taxon>Insecta</taxon>
        <taxon>Pterygota</taxon>
        <taxon>Neoptera</taxon>
        <taxon>Endopterygota</taxon>
        <taxon>Lepidoptera</taxon>
        <taxon>Glossata</taxon>
        <taxon>Ditrysia</taxon>
        <taxon>Papilionoidea</taxon>
        <taxon>Papilionidae</taxon>
        <taxon>Parnassiinae</taxon>
        <taxon>Parnassini</taxon>
        <taxon>Parnassius</taxon>
        <taxon>Driopa</taxon>
    </lineage>
</organism>
<keyword evidence="3" id="KW-1185">Reference proteome</keyword>
<dbReference type="InterPro" id="IPR000477">
    <property type="entry name" value="RT_dom"/>
</dbReference>
<accession>A0AAV1M8H2</accession>
<name>A0AAV1M8H2_9NEOP</name>
<dbReference type="PANTHER" id="PTHR33481:SF1">
    <property type="entry name" value="ENDONUCLEASE_EXONUCLEASE_PHOSPHATASE DOMAIN-CONTAINING PROTEIN-RELATED"/>
    <property type="match status" value="1"/>
</dbReference>
<dbReference type="EMBL" id="CAVLGL010000148">
    <property type="protein sequence ID" value="CAK1602694.1"/>
    <property type="molecule type" value="Genomic_DNA"/>
</dbReference>
<gene>
    <name evidence="2" type="ORF">PARMNEM_LOCUS21164</name>
</gene>
<protein>
    <recommendedName>
        <fullName evidence="1">Reverse transcriptase domain-containing protein</fullName>
    </recommendedName>
</protein>
<dbReference type="Proteomes" id="UP001314205">
    <property type="component" value="Unassembled WGS sequence"/>
</dbReference>
<dbReference type="PANTHER" id="PTHR33481">
    <property type="entry name" value="REVERSE TRANSCRIPTASE"/>
    <property type="match status" value="1"/>
</dbReference>